<name>M7ZWG4_TRIUA</name>
<organism evidence="3">
    <name type="scientific">Triticum urartu</name>
    <name type="common">Red wild einkorn</name>
    <name type="synonym">Crithodium urartu</name>
    <dbReference type="NCBI Taxonomy" id="4572"/>
    <lineage>
        <taxon>Eukaryota</taxon>
        <taxon>Viridiplantae</taxon>
        <taxon>Streptophyta</taxon>
        <taxon>Embryophyta</taxon>
        <taxon>Tracheophyta</taxon>
        <taxon>Spermatophyta</taxon>
        <taxon>Magnoliopsida</taxon>
        <taxon>Liliopsida</taxon>
        <taxon>Poales</taxon>
        <taxon>Poaceae</taxon>
        <taxon>BOP clade</taxon>
        <taxon>Pooideae</taxon>
        <taxon>Triticodae</taxon>
        <taxon>Triticeae</taxon>
        <taxon>Triticinae</taxon>
        <taxon>Triticum</taxon>
    </lineage>
</organism>
<dbReference type="InterPro" id="IPR025836">
    <property type="entry name" value="Zn_knuckle_CX2CX4HX4C"/>
</dbReference>
<accession>M7ZWG4</accession>
<reference evidence="3" key="1">
    <citation type="journal article" date="2013" name="Nature">
        <title>Draft genome of the wheat A-genome progenitor Triticum urartu.</title>
        <authorList>
            <person name="Ling H.Q."/>
            <person name="Zhao S."/>
            <person name="Liu D."/>
            <person name="Wang J."/>
            <person name="Sun H."/>
            <person name="Zhang C."/>
            <person name="Fan H."/>
            <person name="Li D."/>
            <person name="Dong L."/>
            <person name="Tao Y."/>
            <person name="Gao C."/>
            <person name="Wu H."/>
            <person name="Li Y."/>
            <person name="Cui Y."/>
            <person name="Guo X."/>
            <person name="Zheng S."/>
            <person name="Wang B."/>
            <person name="Yu K."/>
            <person name="Liang Q."/>
            <person name="Yang W."/>
            <person name="Lou X."/>
            <person name="Chen J."/>
            <person name="Feng M."/>
            <person name="Jian J."/>
            <person name="Zhang X."/>
            <person name="Luo G."/>
            <person name="Jiang Y."/>
            <person name="Liu J."/>
            <person name="Wang Z."/>
            <person name="Sha Y."/>
            <person name="Zhang B."/>
            <person name="Wu H."/>
            <person name="Tang D."/>
            <person name="Shen Q."/>
            <person name="Xue P."/>
            <person name="Zou S."/>
            <person name="Wang X."/>
            <person name="Liu X."/>
            <person name="Wang F."/>
            <person name="Yang Y."/>
            <person name="An X."/>
            <person name="Dong Z."/>
            <person name="Zhang K."/>
            <person name="Zhang X."/>
            <person name="Luo M.C."/>
            <person name="Dvorak J."/>
            <person name="Tong Y."/>
            <person name="Wang J."/>
            <person name="Yang H."/>
            <person name="Li Z."/>
            <person name="Wang D."/>
            <person name="Zhang A."/>
            <person name="Wang J."/>
        </authorList>
    </citation>
    <scope>NUCLEOTIDE SEQUENCE</scope>
</reference>
<dbReference type="Pfam" id="PF14392">
    <property type="entry name" value="zf-CCHC_4"/>
    <property type="match status" value="1"/>
</dbReference>
<evidence type="ECO:0000313" key="3">
    <source>
        <dbReference type="EMBL" id="EMS63986.1"/>
    </source>
</evidence>
<dbReference type="InterPro" id="IPR040256">
    <property type="entry name" value="At4g02000-like"/>
</dbReference>
<dbReference type="AlphaFoldDB" id="M7ZWG4"/>
<dbReference type="PANTHER" id="PTHR31286:SF166">
    <property type="entry name" value="OS01G0177800 PROTEIN"/>
    <property type="match status" value="1"/>
</dbReference>
<feature type="region of interest" description="Disordered" evidence="1">
    <location>
        <begin position="1"/>
        <end position="85"/>
    </location>
</feature>
<feature type="region of interest" description="Disordered" evidence="1">
    <location>
        <begin position="843"/>
        <end position="889"/>
    </location>
</feature>
<sequence>MEPAVAAPTPGWAQGKAAGGVRGGVGGLSSVERSTFKQRGMETPLAAPTPNRVQGKEAAPTPGRAPGKAVGGVSGAKSKGEGRQILPGQTEAEISVSDLARIDQIQVSYGESEESISSKINSKFVSVGIGDYAGLILNANSVSMREKFVVSREYLREGNQGELYQFWMYSVPPVSALCPLCVKQEPMATSRETEMDLDGGAMSTGTNLGAPVMGSDGAVDAVGAASAATSAPASADAVAREKTNTPMLEKGKATVGGPDGLAITTTPKTVVGFTAAAAPPQLRRYGKIKEASSSRAPNKPIVINLEAALRAVARKLVVGRVLSPYPVDPKMVVNELRGPWRLRGDAVAQRVTSEDRRFIITFKEEGDRSHVLHAGPWHFRDDVVVLAAFDGRGNPEDVPLDSIKIWVQIWGLPVPLKTVEMGKVMGDKLGKVVTVSHKDKMIVDEHLRVRAKHRVEEPLRKVIDTVETMLDGNTKEVLYDVKYEKLPRFCFCCGVLGHTTASFCSIPKELRQPSFSIDIKAPVLWKRPQVGVGPERRGGQTLSMVVQERESREPVVLPEKVVTAVSTAVQNLTVEACPQLRGDPAKGGLEDDHAVGSGVAQVGWPSLTDPTKDRDQGGEGAIQELSKALAAHDSQLDLLAAGEGAQPSAGAADGPADALPVDAAHEGGQTANEGAHLGSTAALLLAGGIEARVMPQNVAEACIKVDKAAGGGGLSLATPGGSTNLARWRRLHREEQEERAVVQAACTTHVQFGVPTPPNSGSDLSSGKAAFTEILISSAGNKRRMPDGQDLVVSFKSTSSESVESKGVNVVPPACKKVCGERVETQVGIDGNMVHVTKEVDGGEEVAQGRRRESVGEGKYDEGFVKDATDPGAVGQLTGVCDENDQLEL</sequence>
<evidence type="ECO:0000256" key="1">
    <source>
        <dbReference type="SAM" id="MobiDB-lite"/>
    </source>
</evidence>
<feature type="compositionally biased region" description="Gly residues" evidence="1">
    <location>
        <begin position="17"/>
        <end position="27"/>
    </location>
</feature>
<dbReference type="EMBL" id="KD061715">
    <property type="protein sequence ID" value="EMS63986.1"/>
    <property type="molecule type" value="Genomic_DNA"/>
</dbReference>
<gene>
    <name evidence="3" type="ORF">TRIUR3_12046</name>
</gene>
<dbReference type="PANTHER" id="PTHR31286">
    <property type="entry name" value="GLYCINE-RICH CELL WALL STRUCTURAL PROTEIN 1.8-LIKE"/>
    <property type="match status" value="1"/>
</dbReference>
<evidence type="ECO:0000259" key="2">
    <source>
        <dbReference type="Pfam" id="PF14392"/>
    </source>
</evidence>
<dbReference type="STRING" id="4572.M7ZWG4"/>
<dbReference type="eggNOG" id="KOG1075">
    <property type="taxonomic scope" value="Eukaryota"/>
</dbReference>
<feature type="domain" description="Zinc knuckle CX2CX4HX4C" evidence="2">
    <location>
        <begin position="482"/>
        <end position="504"/>
    </location>
</feature>
<protein>
    <recommendedName>
        <fullName evidence="2">Zinc knuckle CX2CX4HX4C domain-containing protein</fullName>
    </recommendedName>
</protein>
<dbReference type="OMA" id="QELMANR"/>
<proteinExistence type="predicted"/>
<feature type="compositionally biased region" description="Basic and acidic residues" evidence="1">
    <location>
        <begin position="843"/>
        <end position="869"/>
    </location>
</feature>